<organism evidence="1 2">
    <name type="scientific">Pyxidicoccus parkwayensis</name>
    <dbReference type="NCBI Taxonomy" id="2813578"/>
    <lineage>
        <taxon>Bacteria</taxon>
        <taxon>Pseudomonadati</taxon>
        <taxon>Myxococcota</taxon>
        <taxon>Myxococcia</taxon>
        <taxon>Myxococcales</taxon>
        <taxon>Cystobacterineae</taxon>
        <taxon>Myxococcaceae</taxon>
        <taxon>Pyxidicoccus</taxon>
    </lineage>
</organism>
<accession>A0ABX7PC20</accession>
<protein>
    <submittedName>
        <fullName evidence="1">Sterol-binding-like protein</fullName>
    </submittedName>
</protein>
<name>A0ABX7PC20_9BACT</name>
<sequence>MGQLLAESFTALAREQPALHSRMCTQLAGRRLEVCVGTERFHLAFTADRARVEPVGPEADALLLTGRNVIGDVLDARLSLTHAVLTDALEVMGTLPSLMALHEGLVTYVHGAVRCPSFPSLLSRLRAVCREDVPSAHSTAR</sequence>
<gene>
    <name evidence="1" type="ORF">JY651_00205</name>
</gene>
<evidence type="ECO:0000313" key="2">
    <source>
        <dbReference type="Proteomes" id="UP000662747"/>
    </source>
</evidence>
<proteinExistence type="predicted"/>
<dbReference type="Proteomes" id="UP000662747">
    <property type="component" value="Chromosome"/>
</dbReference>
<keyword evidence="2" id="KW-1185">Reference proteome</keyword>
<evidence type="ECO:0000313" key="1">
    <source>
        <dbReference type="EMBL" id="QSQ27928.1"/>
    </source>
</evidence>
<reference evidence="1 2" key="1">
    <citation type="submission" date="2021-02" db="EMBL/GenBank/DDBJ databases">
        <title>De Novo genome assembly of isolated myxobacteria.</title>
        <authorList>
            <person name="Stevens D.C."/>
        </authorList>
    </citation>
    <scope>NUCLEOTIDE SEQUENCE [LARGE SCALE GENOMIC DNA]</scope>
    <source>
        <strain evidence="2">SCPEA02</strain>
    </source>
</reference>
<dbReference type="EMBL" id="CP071090">
    <property type="protein sequence ID" value="QSQ27928.1"/>
    <property type="molecule type" value="Genomic_DNA"/>
</dbReference>